<evidence type="ECO:0000313" key="1">
    <source>
        <dbReference type="EMBL" id="CAG6740023.1"/>
    </source>
</evidence>
<sequence>MNINLVAHFLPSIGRGKWSFHLHGLPLVSSSTSTVAARAFRPFGPFFFCWLFQGQLINHRNFGNVTYHDGDVTVHTGNTIKNWRSETKCDGTWEGNQKAGTCE</sequence>
<dbReference type="EMBL" id="HBUF01416756">
    <property type="protein sequence ID" value="CAG6740023.1"/>
    <property type="molecule type" value="Transcribed_RNA"/>
</dbReference>
<accession>A0A8D9E432</accession>
<protein>
    <submittedName>
        <fullName evidence="1">Uncharacterized protein</fullName>
    </submittedName>
</protein>
<organism evidence="1">
    <name type="scientific">Cacopsylla melanoneura</name>
    <dbReference type="NCBI Taxonomy" id="428564"/>
    <lineage>
        <taxon>Eukaryota</taxon>
        <taxon>Metazoa</taxon>
        <taxon>Ecdysozoa</taxon>
        <taxon>Arthropoda</taxon>
        <taxon>Hexapoda</taxon>
        <taxon>Insecta</taxon>
        <taxon>Pterygota</taxon>
        <taxon>Neoptera</taxon>
        <taxon>Paraneoptera</taxon>
        <taxon>Hemiptera</taxon>
        <taxon>Sternorrhyncha</taxon>
        <taxon>Psylloidea</taxon>
        <taxon>Psyllidae</taxon>
        <taxon>Psyllinae</taxon>
        <taxon>Cacopsylla</taxon>
    </lineage>
</organism>
<name>A0A8D9E432_9HEMI</name>
<dbReference type="AlphaFoldDB" id="A0A8D9E432"/>
<dbReference type="EMBL" id="HBUF01416755">
    <property type="protein sequence ID" value="CAG6740022.1"/>
    <property type="molecule type" value="Transcribed_RNA"/>
</dbReference>
<reference evidence="1" key="1">
    <citation type="submission" date="2021-05" db="EMBL/GenBank/DDBJ databases">
        <authorList>
            <person name="Alioto T."/>
            <person name="Alioto T."/>
            <person name="Gomez Garrido J."/>
        </authorList>
    </citation>
    <scope>NUCLEOTIDE SEQUENCE</scope>
</reference>
<proteinExistence type="predicted"/>